<dbReference type="Pfam" id="PF07707">
    <property type="entry name" value="BACK"/>
    <property type="match status" value="1"/>
</dbReference>
<organism evidence="2 3">
    <name type="scientific">Heterodera trifolii</name>
    <dbReference type="NCBI Taxonomy" id="157864"/>
    <lineage>
        <taxon>Eukaryota</taxon>
        <taxon>Metazoa</taxon>
        <taxon>Ecdysozoa</taxon>
        <taxon>Nematoda</taxon>
        <taxon>Chromadorea</taxon>
        <taxon>Rhabditida</taxon>
        <taxon>Tylenchina</taxon>
        <taxon>Tylenchomorpha</taxon>
        <taxon>Tylenchoidea</taxon>
        <taxon>Heteroderidae</taxon>
        <taxon>Heteroderinae</taxon>
        <taxon>Heterodera</taxon>
    </lineage>
</organism>
<evidence type="ECO:0000313" key="3">
    <source>
        <dbReference type="Proteomes" id="UP001620626"/>
    </source>
</evidence>
<name>A0ABD2K0U2_9BILA</name>
<dbReference type="EMBL" id="JBICBT010000861">
    <property type="protein sequence ID" value="KAL3096512.1"/>
    <property type="molecule type" value="Genomic_DNA"/>
</dbReference>
<proteinExistence type="predicted"/>
<gene>
    <name evidence="2" type="ORF">niasHT_027014</name>
</gene>
<protein>
    <recommendedName>
        <fullName evidence="1">BACK domain-containing protein</fullName>
    </recommendedName>
</protein>
<comment type="caution">
    <text evidence="2">The sequence shown here is derived from an EMBL/GenBank/DDBJ whole genome shotgun (WGS) entry which is preliminary data.</text>
</comment>
<keyword evidence="3" id="KW-1185">Reference proteome</keyword>
<evidence type="ECO:0000313" key="2">
    <source>
        <dbReference type="EMBL" id="KAL3096512.1"/>
    </source>
</evidence>
<dbReference type="AlphaFoldDB" id="A0ABD2K0U2"/>
<dbReference type="Gene3D" id="1.25.40.420">
    <property type="match status" value="1"/>
</dbReference>
<dbReference type="PANTHER" id="PTHR45774:SF3">
    <property type="entry name" value="BTB (POZ) DOMAIN-CONTAINING 2B-RELATED"/>
    <property type="match status" value="1"/>
</dbReference>
<dbReference type="SMART" id="SM00875">
    <property type="entry name" value="BACK"/>
    <property type="match status" value="1"/>
</dbReference>
<dbReference type="Gene3D" id="2.60.210.10">
    <property type="entry name" value="Apoptosis, Tumor Necrosis Factor Receptor Associated Protein 2, Chain A"/>
    <property type="match status" value="1"/>
</dbReference>
<dbReference type="SUPFAM" id="SSF54695">
    <property type="entry name" value="POZ domain"/>
    <property type="match status" value="1"/>
</dbReference>
<dbReference type="Gene3D" id="3.30.710.10">
    <property type="entry name" value="Potassium Channel Kv1.1, Chain A"/>
    <property type="match status" value="1"/>
</dbReference>
<dbReference type="InterPro" id="IPR011333">
    <property type="entry name" value="SKP1/BTB/POZ_sf"/>
</dbReference>
<dbReference type="SUPFAM" id="SSF49599">
    <property type="entry name" value="TRAF domain-like"/>
    <property type="match status" value="1"/>
</dbReference>
<sequence>MNDLWAKVPLFGMGNLSFSPFGEFGGNGKRAAEEYGNCKVMLRFIYTADLSGLNGDNAISLFCAAKKFHLSELANACANFPISKLHNVFLAFHHARHFEEKEFALRCLDHIDQNAYSLLKSDAFLKININYLCEILARDQFQAEEITIWNAALRWADEQCRQMGKECSGENRRAMLGPALFQIRFPLIQLEEFPRNIAVSGVLTSDELLGVLLHLANPSVGCTQPPLYPLSFTAKQRNYNVSGTVILKIDKLSEFGRTTDNTERYSNSVLIREIPWKISASFDTSDTSCPHHRVRRFVYFRLHCDVEEDNNANWHYECTAILRIVTQNKAKKDYTLQKMHNIFHTSSDRKKIFRGLMFMELIQVANELDNEEDTVTLEADIQINN</sequence>
<dbReference type="InterPro" id="IPR002083">
    <property type="entry name" value="MATH/TRAF_dom"/>
</dbReference>
<dbReference type="Pfam" id="PF00917">
    <property type="entry name" value="MATH"/>
    <property type="match status" value="1"/>
</dbReference>
<evidence type="ECO:0000259" key="1">
    <source>
        <dbReference type="SMART" id="SM00875"/>
    </source>
</evidence>
<dbReference type="InterPro" id="IPR011705">
    <property type="entry name" value="BACK"/>
</dbReference>
<feature type="domain" description="BACK" evidence="1">
    <location>
        <begin position="89"/>
        <end position="198"/>
    </location>
</feature>
<accession>A0ABD2K0U2</accession>
<dbReference type="InterPro" id="IPR008974">
    <property type="entry name" value="TRAF-like"/>
</dbReference>
<reference evidence="2 3" key="1">
    <citation type="submission" date="2024-10" db="EMBL/GenBank/DDBJ databases">
        <authorList>
            <person name="Kim D."/>
        </authorList>
    </citation>
    <scope>NUCLEOTIDE SEQUENCE [LARGE SCALE GENOMIC DNA]</scope>
    <source>
        <strain evidence="2">BH-2024</strain>
    </source>
</reference>
<dbReference type="Proteomes" id="UP001620626">
    <property type="component" value="Unassembled WGS sequence"/>
</dbReference>
<dbReference type="PANTHER" id="PTHR45774">
    <property type="entry name" value="BTB/POZ DOMAIN-CONTAINING"/>
    <property type="match status" value="1"/>
</dbReference>